<evidence type="ECO:0000256" key="3">
    <source>
        <dbReference type="ARBA" id="ARBA00022553"/>
    </source>
</evidence>
<sequence>MTPKDEAFLHQLRATFKVEAGEHLQAIGAGLLDLEKTSAPEAQGKTVETVFRAAHSLKGAARAVDHVEIESLCQLLEDVFASWKRRDSSPSSAALDTLHRTLDAISAALAAPDGSVGRGASPDLVSLRQSLRQADTSQAPRSDKAFSTEAMPAASTAPEAAAPPQTAPLRTSPATEEPAGQETVRIAVAKLETLLLESEEMLIAKLNAGQRAADLQELTGRFGDWRKAWTAVEPEARQLRQSCERAFADEAQRSAPGWMRLLDFFDWSMDYLETVESRTEALGRTAKQDRHAIGKLVDDLLEDAKQLLLLPFAAISAPLRKLVRDLCRDQGKEADLSIQGEDVEIDKRILEEMKDPLVHLLRNCIDHGIETPAERTRRGKPARAAITLAVNQLNGNKVQLQLSDDGAGIDTFKVKSSAVTHGLISPEEAERLGEAEALALVFRSDVSTSPIITPLSGRGLGLAIVREKTEKLGGEVSVESHPGLGTTFRIVVPATRAIFRGILVEAAGQHLVVPTLQVERVIRARSEDIQTVGGRETIAFDGRAVALVRLADALAQPPVERQDLVPGGGAILVLGSGEQRVAFAVDAVMGEQEVLVKPLRKPLLRVRNIAGATVLGSGLIAPILNVADLLKSARKVSGTAALAGPISAAVPDKTRRILIVEDSITSRMLLKTILESADYHVKTAVDGLDAFTLLRAEDFDLVVSDVEMPRLNGFDLTAKIRADRRLAELPVVLVTALETREDRERGIDVGANAYIVKGNFDQNHLLEAVRRLI</sequence>
<dbReference type="InterPro" id="IPR004358">
    <property type="entry name" value="Sig_transdc_His_kin-like_C"/>
</dbReference>
<dbReference type="PROSITE" id="PS50110">
    <property type="entry name" value="RESPONSE_REGULATORY"/>
    <property type="match status" value="1"/>
</dbReference>
<evidence type="ECO:0000256" key="4">
    <source>
        <dbReference type="ARBA" id="ARBA00022679"/>
    </source>
</evidence>
<dbReference type="SUPFAM" id="SSF47226">
    <property type="entry name" value="Histidine-containing phosphotransfer domain, HPT domain"/>
    <property type="match status" value="1"/>
</dbReference>
<keyword evidence="6" id="KW-0902">Two-component regulatory system</keyword>
<feature type="compositionally biased region" description="Low complexity" evidence="9">
    <location>
        <begin position="147"/>
        <end position="168"/>
    </location>
</feature>
<dbReference type="InterPro" id="IPR008207">
    <property type="entry name" value="Sig_transdc_His_kin_Hpt_dom"/>
</dbReference>
<evidence type="ECO:0000256" key="7">
    <source>
        <dbReference type="PROSITE-ProRule" id="PRU00110"/>
    </source>
</evidence>
<dbReference type="Pfam" id="PF01584">
    <property type="entry name" value="CheW"/>
    <property type="match status" value="1"/>
</dbReference>
<comment type="caution">
    <text evidence="14">The sequence shown here is derived from an EMBL/GenBank/DDBJ whole genome shotgun (WGS) entry which is preliminary data.</text>
</comment>
<evidence type="ECO:0000256" key="2">
    <source>
        <dbReference type="ARBA" id="ARBA00012438"/>
    </source>
</evidence>
<accession>A0ABU1WLB8</accession>
<dbReference type="InterPro" id="IPR001789">
    <property type="entry name" value="Sig_transdc_resp-reg_receiver"/>
</dbReference>
<dbReference type="SMART" id="SM00260">
    <property type="entry name" value="CheW"/>
    <property type="match status" value="1"/>
</dbReference>
<feature type="domain" description="Histidine kinase" evidence="10">
    <location>
        <begin position="293"/>
        <end position="496"/>
    </location>
</feature>
<dbReference type="PRINTS" id="PR00344">
    <property type="entry name" value="BCTRLSENSOR"/>
</dbReference>
<feature type="domain" description="CheW-like" evidence="12">
    <location>
        <begin position="498"/>
        <end position="635"/>
    </location>
</feature>
<dbReference type="PANTHER" id="PTHR43395">
    <property type="entry name" value="SENSOR HISTIDINE KINASE CHEA"/>
    <property type="match status" value="1"/>
</dbReference>
<protein>
    <recommendedName>
        <fullName evidence="2">histidine kinase</fullName>
        <ecNumber evidence="2">2.7.13.3</ecNumber>
    </recommendedName>
</protein>
<dbReference type="SMART" id="SM00387">
    <property type="entry name" value="HATPase_c"/>
    <property type="match status" value="1"/>
</dbReference>
<evidence type="ECO:0000256" key="5">
    <source>
        <dbReference type="ARBA" id="ARBA00022777"/>
    </source>
</evidence>
<dbReference type="InterPro" id="IPR036641">
    <property type="entry name" value="HPT_dom_sf"/>
</dbReference>
<dbReference type="Proteomes" id="UP001265700">
    <property type="component" value="Unassembled WGS sequence"/>
</dbReference>
<dbReference type="PROSITE" id="PS50851">
    <property type="entry name" value="CHEW"/>
    <property type="match status" value="1"/>
</dbReference>
<dbReference type="PANTHER" id="PTHR43395:SF1">
    <property type="entry name" value="CHEMOTAXIS PROTEIN CHEA"/>
    <property type="match status" value="1"/>
</dbReference>
<dbReference type="InterPro" id="IPR051315">
    <property type="entry name" value="Bact_Chemotaxis_CheA"/>
</dbReference>
<evidence type="ECO:0000259" key="10">
    <source>
        <dbReference type="PROSITE" id="PS50109"/>
    </source>
</evidence>
<keyword evidence="5 14" id="KW-0418">Kinase</keyword>
<dbReference type="SUPFAM" id="SSF52172">
    <property type="entry name" value="CheY-like"/>
    <property type="match status" value="1"/>
</dbReference>
<dbReference type="Gene3D" id="1.20.120.160">
    <property type="entry name" value="HPT domain"/>
    <property type="match status" value="1"/>
</dbReference>
<dbReference type="EMBL" id="JAVDWU010000004">
    <property type="protein sequence ID" value="MDR7150086.1"/>
    <property type="molecule type" value="Genomic_DNA"/>
</dbReference>
<dbReference type="SMART" id="SM00448">
    <property type="entry name" value="REC"/>
    <property type="match status" value="1"/>
</dbReference>
<dbReference type="Gene3D" id="3.30.565.10">
    <property type="entry name" value="Histidine kinase-like ATPase, C-terminal domain"/>
    <property type="match status" value="1"/>
</dbReference>
<dbReference type="SUPFAM" id="SSF55874">
    <property type="entry name" value="ATPase domain of HSP90 chaperone/DNA topoisomerase II/histidine kinase"/>
    <property type="match status" value="1"/>
</dbReference>
<feature type="domain" description="HPt" evidence="13">
    <location>
        <begin position="5"/>
        <end position="112"/>
    </location>
</feature>
<dbReference type="InterPro" id="IPR036061">
    <property type="entry name" value="CheW-like_dom_sf"/>
</dbReference>
<dbReference type="Gene3D" id="2.30.30.40">
    <property type="entry name" value="SH3 Domains"/>
    <property type="match status" value="1"/>
</dbReference>
<organism evidence="14 15">
    <name type="scientific">Hydrogenophaga palleronii</name>
    <dbReference type="NCBI Taxonomy" id="65655"/>
    <lineage>
        <taxon>Bacteria</taxon>
        <taxon>Pseudomonadati</taxon>
        <taxon>Pseudomonadota</taxon>
        <taxon>Betaproteobacteria</taxon>
        <taxon>Burkholderiales</taxon>
        <taxon>Comamonadaceae</taxon>
        <taxon>Hydrogenophaga</taxon>
    </lineage>
</organism>
<evidence type="ECO:0000256" key="6">
    <source>
        <dbReference type="ARBA" id="ARBA00023012"/>
    </source>
</evidence>
<dbReference type="GO" id="GO:0004673">
    <property type="term" value="F:protein histidine kinase activity"/>
    <property type="evidence" value="ECO:0007669"/>
    <property type="project" value="UniProtKB-EC"/>
</dbReference>
<proteinExistence type="predicted"/>
<feature type="domain" description="Response regulatory" evidence="11">
    <location>
        <begin position="656"/>
        <end position="772"/>
    </location>
</feature>
<dbReference type="PROSITE" id="PS50109">
    <property type="entry name" value="HIS_KIN"/>
    <property type="match status" value="1"/>
</dbReference>
<dbReference type="InterPro" id="IPR002545">
    <property type="entry name" value="CheW-lke_dom"/>
</dbReference>
<dbReference type="InterPro" id="IPR003594">
    <property type="entry name" value="HATPase_dom"/>
</dbReference>
<feature type="region of interest" description="Disordered" evidence="9">
    <location>
        <begin position="131"/>
        <end position="181"/>
    </location>
</feature>
<evidence type="ECO:0000259" key="12">
    <source>
        <dbReference type="PROSITE" id="PS50851"/>
    </source>
</evidence>
<dbReference type="SUPFAM" id="SSF50341">
    <property type="entry name" value="CheW-like"/>
    <property type="match status" value="1"/>
</dbReference>
<dbReference type="PROSITE" id="PS50894">
    <property type="entry name" value="HPT"/>
    <property type="match status" value="1"/>
</dbReference>
<reference evidence="14 15" key="1">
    <citation type="submission" date="2023-07" db="EMBL/GenBank/DDBJ databases">
        <title>Sorghum-associated microbial communities from plants grown in Nebraska, USA.</title>
        <authorList>
            <person name="Schachtman D."/>
        </authorList>
    </citation>
    <scope>NUCLEOTIDE SEQUENCE [LARGE SCALE GENOMIC DNA]</scope>
    <source>
        <strain evidence="14 15">4249</strain>
    </source>
</reference>
<evidence type="ECO:0000256" key="1">
    <source>
        <dbReference type="ARBA" id="ARBA00000085"/>
    </source>
</evidence>
<dbReference type="EC" id="2.7.13.3" evidence="2"/>
<evidence type="ECO:0000313" key="14">
    <source>
        <dbReference type="EMBL" id="MDR7150086.1"/>
    </source>
</evidence>
<feature type="compositionally biased region" description="Polar residues" evidence="9">
    <location>
        <begin position="131"/>
        <end position="140"/>
    </location>
</feature>
<comment type="catalytic activity">
    <reaction evidence="1">
        <text>ATP + protein L-histidine = ADP + protein N-phospho-L-histidine.</text>
        <dbReference type="EC" id="2.7.13.3"/>
    </reaction>
</comment>
<dbReference type="InterPro" id="IPR011006">
    <property type="entry name" value="CheY-like_superfamily"/>
</dbReference>
<dbReference type="CDD" id="cd00088">
    <property type="entry name" value="HPT"/>
    <property type="match status" value="1"/>
</dbReference>
<keyword evidence="4 14" id="KW-0808">Transferase</keyword>
<dbReference type="Pfam" id="PF02518">
    <property type="entry name" value="HATPase_c"/>
    <property type="match status" value="1"/>
</dbReference>
<keyword evidence="15" id="KW-1185">Reference proteome</keyword>
<dbReference type="Pfam" id="PF01627">
    <property type="entry name" value="Hpt"/>
    <property type="match status" value="1"/>
</dbReference>
<dbReference type="InterPro" id="IPR005467">
    <property type="entry name" value="His_kinase_dom"/>
</dbReference>
<keyword evidence="3 8" id="KW-0597">Phosphoprotein</keyword>
<dbReference type="RefSeq" id="WP_310315240.1">
    <property type="nucleotide sequence ID" value="NZ_JAVDWU010000004.1"/>
</dbReference>
<feature type="modified residue" description="4-aspartylphosphate" evidence="8">
    <location>
        <position position="705"/>
    </location>
</feature>
<name>A0ABU1WLB8_9BURK</name>
<dbReference type="Pfam" id="PF00072">
    <property type="entry name" value="Response_reg"/>
    <property type="match status" value="1"/>
</dbReference>
<evidence type="ECO:0000259" key="13">
    <source>
        <dbReference type="PROSITE" id="PS50894"/>
    </source>
</evidence>
<evidence type="ECO:0000259" key="11">
    <source>
        <dbReference type="PROSITE" id="PS50110"/>
    </source>
</evidence>
<evidence type="ECO:0000256" key="9">
    <source>
        <dbReference type="SAM" id="MobiDB-lite"/>
    </source>
</evidence>
<gene>
    <name evidence="14" type="ORF">J2W49_002044</name>
</gene>
<feature type="modified residue" description="Phosphohistidine" evidence="7">
    <location>
        <position position="55"/>
    </location>
</feature>
<dbReference type="InterPro" id="IPR036890">
    <property type="entry name" value="HATPase_C_sf"/>
</dbReference>
<dbReference type="SMART" id="SM00073">
    <property type="entry name" value="HPT"/>
    <property type="match status" value="1"/>
</dbReference>
<evidence type="ECO:0000313" key="15">
    <source>
        <dbReference type="Proteomes" id="UP001265700"/>
    </source>
</evidence>
<evidence type="ECO:0000256" key="8">
    <source>
        <dbReference type="PROSITE-ProRule" id="PRU00169"/>
    </source>
</evidence>
<dbReference type="Gene3D" id="3.40.50.2300">
    <property type="match status" value="1"/>
</dbReference>